<gene>
    <name evidence="2" type="ORF">GAB14E_0085</name>
</gene>
<comment type="caution">
    <text evidence="2">The sequence shown here is derived from an EMBL/GenBank/DDBJ whole genome shotgun (WGS) entry which is preliminary data.</text>
</comment>
<protein>
    <submittedName>
        <fullName evidence="2">Uncharacterized protein</fullName>
    </submittedName>
</protein>
<proteinExistence type="predicted"/>
<organism evidence="2 3">
    <name type="scientific">Colwellia psychrerythraea</name>
    <name type="common">Vibrio psychroerythus</name>
    <dbReference type="NCBI Taxonomy" id="28229"/>
    <lineage>
        <taxon>Bacteria</taxon>
        <taxon>Pseudomonadati</taxon>
        <taxon>Pseudomonadota</taxon>
        <taxon>Gammaproteobacteria</taxon>
        <taxon>Alteromonadales</taxon>
        <taxon>Colwelliaceae</taxon>
        <taxon>Colwellia</taxon>
    </lineage>
</organism>
<dbReference type="RefSeq" id="WP_033081129.1">
    <property type="nucleotide sequence ID" value="NZ_JQEC01000011.1"/>
</dbReference>
<evidence type="ECO:0000313" key="2">
    <source>
        <dbReference type="EMBL" id="KGJ96138.1"/>
    </source>
</evidence>
<keyword evidence="1" id="KW-0732">Signal</keyword>
<dbReference type="PATRIC" id="fig|28229.3.peg.1016"/>
<dbReference type="AlphaFoldDB" id="A0A099L2R3"/>
<feature type="chain" id="PRO_5001949754" evidence="1">
    <location>
        <begin position="27"/>
        <end position="95"/>
    </location>
</feature>
<name>A0A099L2R3_COLPS</name>
<feature type="signal peptide" evidence="1">
    <location>
        <begin position="1"/>
        <end position="26"/>
    </location>
</feature>
<dbReference type="EMBL" id="JQEC01000011">
    <property type="protein sequence ID" value="KGJ96138.1"/>
    <property type="molecule type" value="Genomic_DNA"/>
</dbReference>
<evidence type="ECO:0000256" key="1">
    <source>
        <dbReference type="SAM" id="SignalP"/>
    </source>
</evidence>
<dbReference type="OrthoDB" id="6228395at2"/>
<dbReference type="Proteomes" id="UP000029868">
    <property type="component" value="Unassembled WGS sequence"/>
</dbReference>
<evidence type="ECO:0000313" key="3">
    <source>
        <dbReference type="Proteomes" id="UP000029868"/>
    </source>
</evidence>
<reference evidence="2 3" key="1">
    <citation type="submission" date="2014-08" db="EMBL/GenBank/DDBJ databases">
        <title>Genomic and Phenotypic Diversity of Colwellia psychrerythraea strains from Disparate Marine Basins.</title>
        <authorList>
            <person name="Techtmann S.M."/>
            <person name="Stelling S.C."/>
            <person name="Utturkar S.M."/>
            <person name="Alshibli N."/>
            <person name="Harris A."/>
            <person name="Brown S.D."/>
            <person name="Hazen T.C."/>
        </authorList>
    </citation>
    <scope>NUCLEOTIDE SEQUENCE [LARGE SCALE GENOMIC DNA]</scope>
    <source>
        <strain evidence="2 3">GAB14E</strain>
    </source>
</reference>
<accession>A0A099L2R3</accession>
<sequence length="95" mass="10172">MKQSIKKTNLLVVLFATTLFSTVATAAVPKTALVKAEPVNQTQLTTAAHSNLKLSFAPVKINYTQQTTGSGLAIQKQAAKQNQAVTLTKTRLMAE</sequence>